<reference evidence="10" key="1">
    <citation type="submission" date="2022-03" db="EMBL/GenBank/DDBJ databases">
        <authorList>
            <person name="Martin C."/>
        </authorList>
    </citation>
    <scope>NUCLEOTIDE SEQUENCE</scope>
</reference>
<comment type="caution">
    <text evidence="10">The sequence shown here is derived from an EMBL/GenBank/DDBJ whole genome shotgun (WGS) entry which is preliminary data.</text>
</comment>
<keyword evidence="11" id="KW-1185">Reference proteome</keyword>
<comment type="subcellular location">
    <subcellularLocation>
        <location evidence="1 9">Cell membrane</location>
        <topology evidence="1 9">Multi-pass membrane protein</topology>
    </subcellularLocation>
</comment>
<dbReference type="InterPro" id="IPR000990">
    <property type="entry name" value="Innexin"/>
</dbReference>
<evidence type="ECO:0000256" key="1">
    <source>
        <dbReference type="ARBA" id="ARBA00004651"/>
    </source>
</evidence>
<dbReference type="GO" id="GO:0005921">
    <property type="term" value="C:gap junction"/>
    <property type="evidence" value="ECO:0007669"/>
    <property type="project" value="UniProtKB-UniRule"/>
</dbReference>
<feature type="transmembrane region" description="Helical" evidence="9">
    <location>
        <begin position="102"/>
        <end position="124"/>
    </location>
</feature>
<dbReference type="GO" id="GO:0005886">
    <property type="term" value="C:plasma membrane"/>
    <property type="evidence" value="ECO:0007669"/>
    <property type="project" value="UniProtKB-SubCell"/>
</dbReference>
<dbReference type="PRINTS" id="PR01262">
    <property type="entry name" value="INNEXIN"/>
</dbReference>
<dbReference type="Proteomes" id="UP000749559">
    <property type="component" value="Unassembled WGS sequence"/>
</dbReference>
<name>A0A8J1UXH5_OWEFU</name>
<evidence type="ECO:0000256" key="3">
    <source>
        <dbReference type="ARBA" id="ARBA00022475"/>
    </source>
</evidence>
<comment type="similarity">
    <text evidence="9">Belongs to the pannexin family.</text>
</comment>
<dbReference type="OrthoDB" id="5867527at2759"/>
<protein>
    <recommendedName>
        <fullName evidence="9">Innexin</fullName>
    </recommendedName>
</protein>
<dbReference type="EMBL" id="CAIIXF020000001">
    <property type="protein sequence ID" value="CAH1772864.1"/>
    <property type="molecule type" value="Genomic_DNA"/>
</dbReference>
<proteinExistence type="inferred from homology"/>
<dbReference type="Pfam" id="PF00876">
    <property type="entry name" value="Innexin"/>
    <property type="match status" value="1"/>
</dbReference>
<evidence type="ECO:0000256" key="5">
    <source>
        <dbReference type="ARBA" id="ARBA00022989"/>
    </source>
</evidence>
<keyword evidence="4 9" id="KW-0812">Transmembrane</keyword>
<keyword evidence="7 9" id="KW-0472">Membrane</keyword>
<dbReference type="PANTHER" id="PTHR11893:SF36">
    <property type="entry name" value="INNEXIN-5"/>
    <property type="match status" value="1"/>
</dbReference>
<evidence type="ECO:0000256" key="7">
    <source>
        <dbReference type="ARBA" id="ARBA00023136"/>
    </source>
</evidence>
<evidence type="ECO:0000256" key="6">
    <source>
        <dbReference type="ARBA" id="ARBA00023065"/>
    </source>
</evidence>
<gene>
    <name evidence="9" type="primary">inx</name>
    <name evidence="10" type="ORF">OFUS_LOCUS553</name>
</gene>
<keyword evidence="8 9" id="KW-0407">Ion channel</keyword>
<feature type="transmembrane region" description="Helical" evidence="9">
    <location>
        <begin position="30"/>
        <end position="48"/>
    </location>
</feature>
<evidence type="ECO:0000313" key="10">
    <source>
        <dbReference type="EMBL" id="CAH1772864.1"/>
    </source>
</evidence>
<feature type="transmembrane region" description="Helical" evidence="9">
    <location>
        <begin position="287"/>
        <end position="310"/>
    </location>
</feature>
<evidence type="ECO:0000256" key="2">
    <source>
        <dbReference type="ARBA" id="ARBA00022448"/>
    </source>
</evidence>
<comment type="function">
    <text evidence="9">Structural component of the gap junctions.</text>
</comment>
<sequence>MDQFFSAFGAASKLSPQYDVDGCDRLNSRYSLGLVAIFALLVGTNQYVGDPMTCWTPAHFTGQMVQYTDDYCWIKNTYYHPMHEVVPREGEPRDFDVTYYQWVPLFLMIQALLFYIPSGIWHIFNDKTGINIHNIIVASNTVAQVVPEGREKTMKHLVRHIDAYLERQKEHRKGRLNAARQFMATKMCCVCVGKRAGNFLLVLYMCCKVLYIINVIGQLFMLNAFLGTKYHLYGFDVLRDLAAGNDWTASPVFPRITLCSFKMRVLGNVQRHTLQCVLPINLFNEKIYVFIWFWYVFVATVTCINFLSWLTRIFHGARMSFIKKHLAWMGRLNEEDDRQLFTRFVDNYLRPDGFLLLRLIAKNSTEFVTSEIIAGLWDNYKRVYSGGMSLTGNDKEEKESEA</sequence>
<keyword evidence="2 9" id="KW-0813">Transport</keyword>
<evidence type="ECO:0000313" key="11">
    <source>
        <dbReference type="Proteomes" id="UP000749559"/>
    </source>
</evidence>
<keyword evidence="5 9" id="KW-1133">Transmembrane helix</keyword>
<dbReference type="AlphaFoldDB" id="A0A8J1UXH5"/>
<keyword evidence="3" id="KW-1003">Cell membrane</keyword>
<dbReference type="GO" id="GO:0034220">
    <property type="term" value="P:monoatomic ion transmembrane transport"/>
    <property type="evidence" value="ECO:0007669"/>
    <property type="project" value="UniProtKB-KW"/>
</dbReference>
<organism evidence="10 11">
    <name type="scientific">Owenia fusiformis</name>
    <name type="common">Polychaete worm</name>
    <dbReference type="NCBI Taxonomy" id="6347"/>
    <lineage>
        <taxon>Eukaryota</taxon>
        <taxon>Metazoa</taxon>
        <taxon>Spiralia</taxon>
        <taxon>Lophotrochozoa</taxon>
        <taxon>Annelida</taxon>
        <taxon>Polychaeta</taxon>
        <taxon>Sedentaria</taxon>
        <taxon>Canalipalpata</taxon>
        <taxon>Sabellida</taxon>
        <taxon>Oweniida</taxon>
        <taxon>Oweniidae</taxon>
        <taxon>Owenia</taxon>
    </lineage>
</organism>
<keyword evidence="6 9" id="KW-0406">Ion transport</keyword>
<evidence type="ECO:0000256" key="4">
    <source>
        <dbReference type="ARBA" id="ARBA00022692"/>
    </source>
</evidence>
<accession>A0A8J1UXH5</accession>
<dbReference type="PANTHER" id="PTHR11893">
    <property type="entry name" value="INNEXIN"/>
    <property type="match status" value="1"/>
</dbReference>
<evidence type="ECO:0000256" key="8">
    <source>
        <dbReference type="ARBA" id="ARBA00023303"/>
    </source>
</evidence>
<feature type="transmembrane region" description="Helical" evidence="9">
    <location>
        <begin position="201"/>
        <end position="226"/>
    </location>
</feature>
<evidence type="ECO:0000256" key="9">
    <source>
        <dbReference type="RuleBase" id="RU010713"/>
    </source>
</evidence>
<dbReference type="PROSITE" id="PS51013">
    <property type="entry name" value="PANNEXIN"/>
    <property type="match status" value="1"/>
</dbReference>